<dbReference type="EMBL" id="RGET01000164">
    <property type="protein sequence ID" value="NBN88553.1"/>
    <property type="molecule type" value="Genomic_DNA"/>
</dbReference>
<protein>
    <submittedName>
        <fullName evidence="1">Uncharacterized protein</fullName>
    </submittedName>
</protein>
<name>A0A964UZB2_9PROT</name>
<dbReference type="AlphaFoldDB" id="A0A964UZB2"/>
<evidence type="ECO:0000313" key="2">
    <source>
        <dbReference type="Proteomes" id="UP000713222"/>
    </source>
</evidence>
<gene>
    <name evidence="1" type="ORF">EBV32_05660</name>
</gene>
<dbReference type="Proteomes" id="UP000713222">
    <property type="component" value="Unassembled WGS sequence"/>
</dbReference>
<comment type="caution">
    <text evidence="1">The sequence shown here is derived from an EMBL/GenBank/DDBJ whole genome shotgun (WGS) entry which is preliminary data.</text>
</comment>
<organism evidence="1 2">
    <name type="scientific">Candidatus Fonsibacter lacus</name>
    <dbReference type="NCBI Taxonomy" id="2576439"/>
    <lineage>
        <taxon>Bacteria</taxon>
        <taxon>Pseudomonadati</taxon>
        <taxon>Pseudomonadota</taxon>
        <taxon>Alphaproteobacteria</taxon>
        <taxon>Candidatus Pelagibacterales</taxon>
        <taxon>Candidatus Pelagibacterales incertae sedis</taxon>
        <taxon>Candidatus Fonsibacter</taxon>
    </lineage>
</organism>
<sequence length="147" mass="17252">MLNINIFLKGFYMFIENFEFTNSELYTEMVYGALKDKLTDKRFLDTCNNLLKETTKDDWNKAYGFKGRPAVKDWIDAFIPKAIEKTRYVKCPITSANLKEIYFDYPDDYLAELNQNKQVKLEAGNSLNKNNRLPQLEAIKTNLIKKI</sequence>
<proteinExistence type="predicted"/>
<reference evidence="1" key="1">
    <citation type="submission" date="2018-10" db="EMBL/GenBank/DDBJ databases">
        <title>Iterative Subtractive Binning of Freshwater Chronoseries Metagenomes Recovers Nearly Complete Genomes from over Four Hundred Novel Species.</title>
        <authorList>
            <person name="Rodriguez-R L.M."/>
            <person name="Tsementzi D."/>
            <person name="Luo C."/>
            <person name="Konstantinidis K.T."/>
        </authorList>
    </citation>
    <scope>NUCLEOTIDE SEQUENCE</scope>
    <source>
        <strain evidence="1">WB7_6_001</strain>
    </source>
</reference>
<accession>A0A964UZB2</accession>
<evidence type="ECO:0000313" key="1">
    <source>
        <dbReference type="EMBL" id="NBN88553.1"/>
    </source>
</evidence>